<evidence type="ECO:0000256" key="1">
    <source>
        <dbReference type="SAM" id="MobiDB-lite"/>
    </source>
</evidence>
<sequence>MSSGFREAGGDRGDIGSNPERIEWNDVRMTGTTDGLRRFTGHEETPGDPITDSIHRLVLAGGRGSRAVLDDLSCALFNVVSDTGLAEQALDVLAGAEPRTWIELDAALRSWTYGYHGPRSTPRAVAKMSNPLAVLLAACGRDGREREKALAHPAMRVDARLAPVLAIRTVDWVGAVRRRALRTLAEALSGADAAALRAVVPVAVRLGERHRGQALTDLVRDAVLRADAGTLHAVRRSEDLRARRFVLEVALQAGRMDREQLVEAALVDDHRIPQLELP</sequence>
<protein>
    <submittedName>
        <fullName evidence="2">Uncharacterized protein</fullName>
    </submittedName>
</protein>
<feature type="compositionally biased region" description="Basic and acidic residues" evidence="1">
    <location>
        <begin position="8"/>
        <end position="21"/>
    </location>
</feature>
<evidence type="ECO:0000313" key="3">
    <source>
        <dbReference type="Proteomes" id="UP001500320"/>
    </source>
</evidence>
<proteinExistence type="predicted"/>
<name>A0ABP6MQ55_9ACTN</name>
<gene>
    <name evidence="2" type="ORF">GCM10010466_08490</name>
</gene>
<dbReference type="EMBL" id="BAAAUT010000005">
    <property type="protein sequence ID" value="GAA3119949.1"/>
    <property type="molecule type" value="Genomic_DNA"/>
</dbReference>
<organism evidence="2 3">
    <name type="scientific">Planomonospora alba</name>
    <dbReference type="NCBI Taxonomy" id="161354"/>
    <lineage>
        <taxon>Bacteria</taxon>
        <taxon>Bacillati</taxon>
        <taxon>Actinomycetota</taxon>
        <taxon>Actinomycetes</taxon>
        <taxon>Streptosporangiales</taxon>
        <taxon>Streptosporangiaceae</taxon>
        <taxon>Planomonospora</taxon>
    </lineage>
</organism>
<dbReference type="Proteomes" id="UP001500320">
    <property type="component" value="Unassembled WGS sequence"/>
</dbReference>
<keyword evidence="3" id="KW-1185">Reference proteome</keyword>
<comment type="caution">
    <text evidence="2">The sequence shown here is derived from an EMBL/GenBank/DDBJ whole genome shotgun (WGS) entry which is preliminary data.</text>
</comment>
<evidence type="ECO:0000313" key="2">
    <source>
        <dbReference type="EMBL" id="GAA3119949.1"/>
    </source>
</evidence>
<reference evidence="3" key="1">
    <citation type="journal article" date="2019" name="Int. J. Syst. Evol. Microbiol.">
        <title>The Global Catalogue of Microorganisms (GCM) 10K type strain sequencing project: providing services to taxonomists for standard genome sequencing and annotation.</title>
        <authorList>
            <consortium name="The Broad Institute Genomics Platform"/>
            <consortium name="The Broad Institute Genome Sequencing Center for Infectious Disease"/>
            <person name="Wu L."/>
            <person name="Ma J."/>
        </authorList>
    </citation>
    <scope>NUCLEOTIDE SEQUENCE [LARGE SCALE GENOMIC DNA]</scope>
    <source>
        <strain evidence="3">JCM 9373</strain>
    </source>
</reference>
<feature type="region of interest" description="Disordered" evidence="1">
    <location>
        <begin position="1"/>
        <end position="21"/>
    </location>
</feature>
<accession>A0ABP6MQ55</accession>